<evidence type="ECO:0000313" key="1">
    <source>
        <dbReference type="EMBL" id="AEM79849.1"/>
    </source>
</evidence>
<dbReference type="eggNOG" id="COG1878">
    <property type="taxonomic scope" value="Bacteria"/>
</dbReference>
<reference evidence="1 2" key="1">
    <citation type="submission" date="2011-08" db="EMBL/GenBank/DDBJ databases">
        <title>Complete sequence of Thermoanaerobacter wiegelii Rt8.B1.</title>
        <authorList>
            <consortium name="US DOE Joint Genome Institute"/>
            <person name="Lucas S."/>
            <person name="Han J."/>
            <person name="Lapidus A."/>
            <person name="Cheng J.-F."/>
            <person name="Goodwin L."/>
            <person name="Pitluck S."/>
            <person name="Peters L."/>
            <person name="Mikhailova N."/>
            <person name="Zeytun A."/>
            <person name="Daligault H."/>
            <person name="Detter J.C."/>
            <person name="Han C."/>
            <person name="Tapia R."/>
            <person name="Land M."/>
            <person name="Hauser L."/>
            <person name="Kyrpides N."/>
            <person name="Ivanova N."/>
            <person name="Pagani I."/>
            <person name="Hemme C."/>
            <person name="Woyke T."/>
        </authorList>
    </citation>
    <scope>NUCLEOTIDE SEQUENCE [LARGE SCALE GENOMIC DNA]</scope>
    <source>
        <strain evidence="1 2">Rt8.B1</strain>
    </source>
</reference>
<dbReference type="SUPFAM" id="SSF102198">
    <property type="entry name" value="Putative cyclase"/>
    <property type="match status" value="1"/>
</dbReference>
<accession>G2MU22</accession>
<dbReference type="STRING" id="697303.Thewi_2522"/>
<evidence type="ECO:0000313" key="2">
    <source>
        <dbReference type="Proteomes" id="UP000008276"/>
    </source>
</evidence>
<dbReference type="KEGG" id="twi:Thewi_2522"/>
<dbReference type="PANTHER" id="PTHR31118">
    <property type="entry name" value="CYCLASE-LIKE PROTEIN 2"/>
    <property type="match status" value="1"/>
</dbReference>
<gene>
    <name evidence="1" type="ORF">Thewi_2522</name>
</gene>
<sequence length="211" mass="23850">MKRIIDLTHPYRVGMTTYPGTLPIDINSIGDTNYNFIYFLYGINHIGTHCDAPAHMIKGEKTIDQISIDTFMGEAVIVDVDVKDSFEIGPDVLKGHEIREGNIVLFRTGYSRLWDKEEYIKKSPYLSEELAKELVKHKVKAVGLDFISPDPVRDDITFPVHKILLASNIIIIENLNNLDKISQKRVWFSAAPILIEGADGAFTRAYAIVEE</sequence>
<dbReference type="EMBL" id="CP002991">
    <property type="protein sequence ID" value="AEM79849.1"/>
    <property type="molecule type" value="Genomic_DNA"/>
</dbReference>
<dbReference type="InterPro" id="IPR007325">
    <property type="entry name" value="KFase/CYL"/>
</dbReference>
<keyword evidence="2" id="KW-1185">Reference proteome</keyword>
<dbReference type="Gene3D" id="3.50.30.50">
    <property type="entry name" value="Putative cyclase"/>
    <property type="match status" value="1"/>
</dbReference>
<dbReference type="Pfam" id="PF04199">
    <property type="entry name" value="Cyclase"/>
    <property type="match status" value="1"/>
</dbReference>
<proteinExistence type="predicted"/>
<protein>
    <submittedName>
        <fullName evidence="1">Cyclase family protein</fullName>
    </submittedName>
</protein>
<organism evidence="1 2">
    <name type="scientific">Thermoanaerobacter wiegelii Rt8.B1</name>
    <dbReference type="NCBI Taxonomy" id="697303"/>
    <lineage>
        <taxon>Bacteria</taxon>
        <taxon>Bacillati</taxon>
        <taxon>Bacillota</taxon>
        <taxon>Clostridia</taxon>
        <taxon>Thermoanaerobacterales</taxon>
        <taxon>Thermoanaerobacteraceae</taxon>
        <taxon>Thermoanaerobacter</taxon>
    </lineage>
</organism>
<dbReference type="GO" id="GO:0004061">
    <property type="term" value="F:arylformamidase activity"/>
    <property type="evidence" value="ECO:0007669"/>
    <property type="project" value="InterPro"/>
</dbReference>
<dbReference type="GO" id="GO:0019441">
    <property type="term" value="P:L-tryptophan catabolic process to kynurenine"/>
    <property type="evidence" value="ECO:0007669"/>
    <property type="project" value="InterPro"/>
</dbReference>
<dbReference type="RefSeq" id="WP_014063653.1">
    <property type="nucleotide sequence ID" value="NC_015958.1"/>
</dbReference>
<dbReference type="AlphaFoldDB" id="G2MU22"/>
<dbReference type="PANTHER" id="PTHR31118:SF32">
    <property type="entry name" value="KYNURENINE FORMAMIDASE"/>
    <property type="match status" value="1"/>
</dbReference>
<dbReference type="Proteomes" id="UP000008276">
    <property type="component" value="Chromosome"/>
</dbReference>
<dbReference type="HOGENOM" id="CLU_030671_3_0_9"/>
<dbReference type="InterPro" id="IPR037175">
    <property type="entry name" value="KFase_sf"/>
</dbReference>
<name>G2MU22_9THEO</name>